<dbReference type="InterPro" id="IPR029068">
    <property type="entry name" value="Glyas_Bleomycin-R_OHBP_Dase"/>
</dbReference>
<organism evidence="2 3">
    <name type="scientific">Pseudobacteriovorax antillogorgiicola</name>
    <dbReference type="NCBI Taxonomy" id="1513793"/>
    <lineage>
        <taxon>Bacteria</taxon>
        <taxon>Pseudomonadati</taxon>
        <taxon>Bdellovibrionota</taxon>
        <taxon>Oligoflexia</taxon>
        <taxon>Oligoflexales</taxon>
        <taxon>Pseudobacteriovoracaceae</taxon>
        <taxon>Pseudobacteriovorax</taxon>
    </lineage>
</organism>
<evidence type="ECO:0000313" key="3">
    <source>
        <dbReference type="Proteomes" id="UP000192907"/>
    </source>
</evidence>
<dbReference type="RefSeq" id="WP_132326085.1">
    <property type="nucleotide sequence ID" value="NZ_FWZT01000040.1"/>
</dbReference>
<reference evidence="3" key="1">
    <citation type="submission" date="2017-04" db="EMBL/GenBank/DDBJ databases">
        <authorList>
            <person name="Varghese N."/>
            <person name="Submissions S."/>
        </authorList>
    </citation>
    <scope>NUCLEOTIDE SEQUENCE [LARGE SCALE GENOMIC DNA]</scope>
    <source>
        <strain evidence="3">RKEM611</strain>
    </source>
</reference>
<evidence type="ECO:0000256" key="1">
    <source>
        <dbReference type="ARBA" id="ARBA00023251"/>
    </source>
</evidence>
<dbReference type="AlphaFoldDB" id="A0A1Y6CPT7"/>
<keyword evidence="3" id="KW-1185">Reference proteome</keyword>
<evidence type="ECO:0008006" key="4">
    <source>
        <dbReference type="Google" id="ProtNLM"/>
    </source>
</evidence>
<dbReference type="SUPFAM" id="SSF54593">
    <property type="entry name" value="Glyoxalase/Bleomycin resistance protein/Dihydroxybiphenyl dioxygenase"/>
    <property type="match status" value="1"/>
</dbReference>
<proteinExistence type="predicted"/>
<dbReference type="OrthoDB" id="9803104at2"/>
<dbReference type="InterPro" id="IPR000335">
    <property type="entry name" value="Bleomycin-R"/>
</dbReference>
<dbReference type="Pfam" id="PF19581">
    <property type="entry name" value="Glyoxalase_7"/>
    <property type="match status" value="1"/>
</dbReference>
<dbReference type="STRING" id="1513793.SAMN06296036_14016"/>
<protein>
    <recommendedName>
        <fullName evidence="4">Bleomycin resistance protein</fullName>
    </recommendedName>
</protein>
<keyword evidence="1" id="KW-0046">Antibiotic resistance</keyword>
<dbReference type="Proteomes" id="UP000192907">
    <property type="component" value="Unassembled WGS sequence"/>
</dbReference>
<dbReference type="GO" id="GO:0046677">
    <property type="term" value="P:response to antibiotic"/>
    <property type="evidence" value="ECO:0007669"/>
    <property type="project" value="UniProtKB-KW"/>
</dbReference>
<accession>A0A1Y6CPT7</accession>
<evidence type="ECO:0000313" key="2">
    <source>
        <dbReference type="EMBL" id="SMF82240.1"/>
    </source>
</evidence>
<dbReference type="Gene3D" id="3.10.180.10">
    <property type="entry name" value="2,3-Dihydroxybiphenyl 1,2-Dioxygenase, domain 1"/>
    <property type="match status" value="1"/>
</dbReference>
<gene>
    <name evidence="2" type="ORF">SAMN06296036_14016</name>
</gene>
<name>A0A1Y6CPT7_9BACT</name>
<dbReference type="CDD" id="cd08349">
    <property type="entry name" value="BLMA_like"/>
    <property type="match status" value="1"/>
</dbReference>
<dbReference type="EMBL" id="FWZT01000040">
    <property type="protein sequence ID" value="SMF82240.1"/>
    <property type="molecule type" value="Genomic_DNA"/>
</dbReference>
<sequence>MKISNAIPQLPSFDLMLTKNFYESLGFSCAALLTEHGIAILERDDIVLHFWKTDSEEQAQEYGKVSSCYLIVEGIDQLYQEFQHNRVTFRYGLQTMPWGMREMQVDDPYGNAIKFGEKLND</sequence>